<accession>A0A3E0K5G0</accession>
<dbReference type="AlphaFoldDB" id="A0A3E0K5G0"/>
<reference evidence="2 3" key="1">
    <citation type="submission" date="2018-03" db="EMBL/GenBank/DDBJ databases">
        <authorList>
            <person name="Keele B.F."/>
        </authorList>
    </citation>
    <scope>NUCLEOTIDE SEQUENCE [LARGE SCALE GENOMIC DNA]</scope>
    <source>
        <strain evidence="2">ZCTH4_d</strain>
    </source>
</reference>
<name>A0A3E0K5G0_9BACI</name>
<protein>
    <submittedName>
        <fullName evidence="2">Uncharacterized protein</fullName>
    </submittedName>
</protein>
<evidence type="ECO:0000313" key="3">
    <source>
        <dbReference type="Proteomes" id="UP000257014"/>
    </source>
</evidence>
<proteinExistence type="predicted"/>
<feature type="region of interest" description="Disordered" evidence="1">
    <location>
        <begin position="90"/>
        <end position="112"/>
    </location>
</feature>
<comment type="caution">
    <text evidence="2">The sequence shown here is derived from an EMBL/GenBank/DDBJ whole genome shotgun (WGS) entry which is preliminary data.</text>
</comment>
<evidence type="ECO:0000256" key="1">
    <source>
        <dbReference type="SAM" id="MobiDB-lite"/>
    </source>
</evidence>
<sequence>MLPDPGTRVLRGCRLESFRISRRLILFPGEKDCHLPGKVRPARRVVLATRCGNKEKMASLWFLRPNFCRDFRKGTGWYFYGWHWVRSAANRSPAPRKRGLPPRTGVPQTEAD</sequence>
<gene>
    <name evidence="2" type="ORF">C6P37_06960</name>
</gene>
<dbReference type="EMBL" id="QEWE01000015">
    <property type="protein sequence ID" value="REJ28979.1"/>
    <property type="molecule type" value="Genomic_DNA"/>
</dbReference>
<organism evidence="2 3">
    <name type="scientific">Caldibacillus debilis</name>
    <dbReference type="NCBI Taxonomy" id="301148"/>
    <lineage>
        <taxon>Bacteria</taxon>
        <taxon>Bacillati</taxon>
        <taxon>Bacillota</taxon>
        <taxon>Bacilli</taxon>
        <taxon>Bacillales</taxon>
        <taxon>Bacillaceae</taxon>
        <taxon>Caldibacillus</taxon>
    </lineage>
</organism>
<dbReference type="Proteomes" id="UP000257014">
    <property type="component" value="Unassembled WGS sequence"/>
</dbReference>
<evidence type="ECO:0000313" key="2">
    <source>
        <dbReference type="EMBL" id="REJ28979.1"/>
    </source>
</evidence>